<organism evidence="2 3">
    <name type="scientific">Aphis glycines</name>
    <name type="common">Soybean aphid</name>
    <dbReference type="NCBI Taxonomy" id="307491"/>
    <lineage>
        <taxon>Eukaryota</taxon>
        <taxon>Metazoa</taxon>
        <taxon>Ecdysozoa</taxon>
        <taxon>Arthropoda</taxon>
        <taxon>Hexapoda</taxon>
        <taxon>Insecta</taxon>
        <taxon>Pterygota</taxon>
        <taxon>Neoptera</taxon>
        <taxon>Paraneoptera</taxon>
        <taxon>Hemiptera</taxon>
        <taxon>Sternorrhyncha</taxon>
        <taxon>Aphidomorpha</taxon>
        <taxon>Aphidoidea</taxon>
        <taxon>Aphididae</taxon>
        <taxon>Aphidini</taxon>
        <taxon>Aphis</taxon>
        <taxon>Aphis</taxon>
    </lineage>
</organism>
<dbReference type="AlphaFoldDB" id="A0A6G0TDK2"/>
<reference evidence="2 3" key="1">
    <citation type="submission" date="2019-08" db="EMBL/GenBank/DDBJ databases">
        <title>The genome of the soybean aphid Biotype 1, its phylome, world population structure and adaptation to the North American continent.</title>
        <authorList>
            <person name="Giordano R."/>
            <person name="Donthu R.K."/>
            <person name="Hernandez A.G."/>
            <person name="Wright C.L."/>
            <person name="Zimin A.V."/>
        </authorList>
    </citation>
    <scope>NUCLEOTIDE SEQUENCE [LARGE SCALE GENOMIC DNA]</scope>
    <source>
        <tissue evidence="2">Whole aphids</tissue>
    </source>
</reference>
<proteinExistence type="predicted"/>
<accession>A0A6G0TDK2</accession>
<keyword evidence="3" id="KW-1185">Reference proteome</keyword>
<evidence type="ECO:0000313" key="3">
    <source>
        <dbReference type="Proteomes" id="UP000475862"/>
    </source>
</evidence>
<sequence length="386" mass="45172">MSQGMVFEDIFNIQMANNLIEYQSMLVTKHPMANNSPGLFYKKKYVGKENIMLFYQNSQTLNIRDGLVLEKYSILRFLSGSKISPFGSRLVPVLFKKNTKVKNISSNDMNQDKLRIRTLNYCILSNCYSKITKVSTIYELFIKFLNLKNKNCIFYKYSTTAKDLQIMTIGVIHIVFLGMLTKQIVILLLKLNYFLKHPDGLNNIKLKMKTNNCRDLNLNKMLKTQTLYKYSELLYCERGAYLLVAFEIIISRLVASRKKRFKKGHSLFASRLYNMSESYRLPPPLKIGYPYLDIPFTVKYKEYNNIVKYTLSYFGITLITICELLIVNIDVGLQRKRKGGNMPTFYSKMIFERKEKVFAIFLLTDHLIDLPIRKRLLNMLQCLVTE</sequence>
<keyword evidence="1" id="KW-0472">Membrane</keyword>
<dbReference type="Proteomes" id="UP000475862">
    <property type="component" value="Unassembled WGS sequence"/>
</dbReference>
<protein>
    <submittedName>
        <fullName evidence="2">Uncharacterized protein</fullName>
    </submittedName>
</protein>
<feature type="transmembrane region" description="Helical" evidence="1">
    <location>
        <begin position="239"/>
        <end position="255"/>
    </location>
</feature>
<evidence type="ECO:0000256" key="1">
    <source>
        <dbReference type="SAM" id="Phobius"/>
    </source>
</evidence>
<keyword evidence="1" id="KW-0812">Transmembrane</keyword>
<dbReference type="EMBL" id="VYZN01000042">
    <property type="protein sequence ID" value="KAE9530882.1"/>
    <property type="molecule type" value="Genomic_DNA"/>
</dbReference>
<feature type="transmembrane region" description="Helical" evidence="1">
    <location>
        <begin position="166"/>
        <end position="189"/>
    </location>
</feature>
<keyword evidence="1" id="KW-1133">Transmembrane helix</keyword>
<name>A0A6G0TDK2_APHGL</name>
<gene>
    <name evidence="2" type="ORF">AGLY_011344</name>
</gene>
<comment type="caution">
    <text evidence="2">The sequence shown here is derived from an EMBL/GenBank/DDBJ whole genome shotgun (WGS) entry which is preliminary data.</text>
</comment>
<evidence type="ECO:0000313" key="2">
    <source>
        <dbReference type="EMBL" id="KAE9530882.1"/>
    </source>
</evidence>